<dbReference type="PROSITE" id="PS51257">
    <property type="entry name" value="PROKAR_LIPOPROTEIN"/>
    <property type="match status" value="1"/>
</dbReference>
<dbReference type="RefSeq" id="WP_253729507.1">
    <property type="nucleotide sequence ID" value="NZ_PELP01000100.1"/>
</dbReference>
<evidence type="ECO:0000313" key="2">
    <source>
        <dbReference type="EMBL" id="RTH05781.1"/>
    </source>
</evidence>
<dbReference type="Gene3D" id="2.60.40.10">
    <property type="entry name" value="Immunoglobulins"/>
    <property type="match status" value="1"/>
</dbReference>
<gene>
    <name evidence="2" type="ORF">CSW47_04450</name>
</gene>
<proteinExistence type="predicted"/>
<dbReference type="Pfam" id="PF10633">
    <property type="entry name" value="NPCBM_assoc"/>
    <property type="match status" value="1"/>
</dbReference>
<name>A0A430REE4_THESC</name>
<organism evidence="2 3">
    <name type="scientific">Thermus scotoductus</name>
    <dbReference type="NCBI Taxonomy" id="37636"/>
    <lineage>
        <taxon>Bacteria</taxon>
        <taxon>Thermotogati</taxon>
        <taxon>Deinococcota</taxon>
        <taxon>Deinococci</taxon>
        <taxon>Thermales</taxon>
        <taxon>Thermaceae</taxon>
        <taxon>Thermus</taxon>
    </lineage>
</organism>
<dbReference type="AlphaFoldDB" id="A0A430REE4"/>
<protein>
    <recommendedName>
        <fullName evidence="1">Alpha-galactosidase NEW3 domain-containing protein</fullName>
    </recommendedName>
</protein>
<dbReference type="EMBL" id="PELP01000100">
    <property type="protein sequence ID" value="RTH05781.1"/>
    <property type="molecule type" value="Genomic_DNA"/>
</dbReference>
<feature type="non-terminal residue" evidence="2">
    <location>
        <position position="130"/>
    </location>
</feature>
<feature type="domain" description="Alpha-galactosidase NEW3" evidence="1">
    <location>
        <begin position="43"/>
        <end position="120"/>
    </location>
</feature>
<dbReference type="InterPro" id="IPR013783">
    <property type="entry name" value="Ig-like_fold"/>
</dbReference>
<sequence>MRKGVWHGLLTGLALLLAACGGGGQPQPDLTLAGISPQNPAVVQGGTVTLTLTFTSQNGFQGQVSLSVTENGQPPSWLTLSPPSATLNVPKGGQAQVSLQVRVAENAPTGPHALKLRASYGDKVAEWDLT</sequence>
<dbReference type="Proteomes" id="UP000286734">
    <property type="component" value="Unassembled WGS sequence"/>
</dbReference>
<accession>A0A430REE4</accession>
<reference evidence="2 3" key="1">
    <citation type="journal article" date="2019" name="Extremophiles">
        <title>Biogeography of thermophiles and predominance of Thermus scotoductus in domestic water heaters.</title>
        <authorList>
            <person name="Wilpiszeski R.L."/>
            <person name="Zhang Z."/>
            <person name="House C.H."/>
        </authorList>
    </citation>
    <scope>NUCLEOTIDE SEQUENCE [LARGE SCALE GENOMIC DNA]</scope>
    <source>
        <strain evidence="2 3">34_S34</strain>
    </source>
</reference>
<evidence type="ECO:0000313" key="3">
    <source>
        <dbReference type="Proteomes" id="UP000286734"/>
    </source>
</evidence>
<dbReference type="InterPro" id="IPR018905">
    <property type="entry name" value="A-galactase_NEW3"/>
</dbReference>
<evidence type="ECO:0000259" key="1">
    <source>
        <dbReference type="Pfam" id="PF10633"/>
    </source>
</evidence>
<comment type="caution">
    <text evidence="2">The sequence shown here is derived from an EMBL/GenBank/DDBJ whole genome shotgun (WGS) entry which is preliminary data.</text>
</comment>